<dbReference type="EMBL" id="CP027306">
    <property type="protein sequence ID" value="AXE75735.1"/>
    <property type="molecule type" value="Genomic_DNA"/>
</dbReference>
<reference evidence="2 4" key="1">
    <citation type="journal article" date="2018" name="Front. Microbiol.">
        <title>Genome Sequencing of Streptomyces atratus SCSIOZH16 and Activation Production of Nocardamine via Metabolic Engineering.</title>
        <authorList>
            <person name="Li Y."/>
            <person name="Zhang C."/>
            <person name="Liu C."/>
            <person name="Ju J."/>
            <person name="Ma J."/>
        </authorList>
    </citation>
    <scope>NUCLEOTIDE SEQUENCE [LARGE SCALE GENOMIC DNA]</scope>
    <source>
        <strain evidence="2 4">SCSIO_ZH16</strain>
    </source>
</reference>
<dbReference type="KEGG" id="sata:C5746_00555"/>
<evidence type="ECO:0000313" key="2">
    <source>
        <dbReference type="EMBL" id="AXE75735.1"/>
    </source>
</evidence>
<dbReference type="Proteomes" id="UP000252698">
    <property type="component" value="Chromosome"/>
</dbReference>
<gene>
    <name evidence="2" type="ORF">C5746_00555</name>
    <name evidence="3" type="ORF">C5746_42680</name>
</gene>
<dbReference type="KEGG" id="sata:C5746_42680"/>
<protein>
    <submittedName>
        <fullName evidence="2">Uncharacterized protein</fullName>
    </submittedName>
</protein>
<feature type="region of interest" description="Disordered" evidence="1">
    <location>
        <begin position="42"/>
        <end position="104"/>
    </location>
</feature>
<accession>A0A2Z5J748</accession>
<name>A0A2Z5J748_STRAR</name>
<feature type="compositionally biased region" description="Low complexity" evidence="1">
    <location>
        <begin position="48"/>
        <end position="61"/>
    </location>
</feature>
<evidence type="ECO:0000256" key="1">
    <source>
        <dbReference type="SAM" id="MobiDB-lite"/>
    </source>
</evidence>
<proteinExistence type="predicted"/>
<dbReference type="EMBL" id="CP027306">
    <property type="protein sequence ID" value="AXE82431.1"/>
    <property type="molecule type" value="Genomic_DNA"/>
</dbReference>
<organism evidence="2 4">
    <name type="scientific">Streptomyces atratus</name>
    <dbReference type="NCBI Taxonomy" id="1893"/>
    <lineage>
        <taxon>Bacteria</taxon>
        <taxon>Bacillati</taxon>
        <taxon>Actinomycetota</taxon>
        <taxon>Actinomycetes</taxon>
        <taxon>Kitasatosporales</taxon>
        <taxon>Streptomycetaceae</taxon>
        <taxon>Streptomyces</taxon>
    </lineage>
</organism>
<dbReference type="AlphaFoldDB" id="A0A2Z5J748"/>
<evidence type="ECO:0000313" key="3">
    <source>
        <dbReference type="EMBL" id="AXE82431.1"/>
    </source>
</evidence>
<evidence type="ECO:0000313" key="4">
    <source>
        <dbReference type="Proteomes" id="UP000252698"/>
    </source>
</evidence>
<sequence length="104" mass="11161">MAWSRLRHRVVQNLRGRRVASGSGWAQVGQWPASMNGARFWSSRRTRSSSSGVYGSASARQPARRSAKTERSEAAAAGAEEVEVVLHRPGGQDGGTGEAEPKRG</sequence>